<evidence type="ECO:0000313" key="3">
    <source>
        <dbReference type="Proteomes" id="UP000249799"/>
    </source>
</evidence>
<dbReference type="Proteomes" id="UP000249799">
    <property type="component" value="Chromosome"/>
</dbReference>
<gene>
    <name evidence="2" type="ORF">DN745_17605</name>
</gene>
<dbReference type="EMBL" id="CP030032">
    <property type="protein sequence ID" value="AWV91047.1"/>
    <property type="molecule type" value="Genomic_DNA"/>
</dbReference>
<dbReference type="KEGG" id="bsed:DN745_17605"/>
<keyword evidence="3" id="KW-1185">Reference proteome</keyword>
<dbReference type="OrthoDB" id="5517340at2"/>
<reference evidence="2 3" key="1">
    <citation type="submission" date="2018-06" db="EMBL/GenBank/DDBJ databases">
        <title>Lujinxingia sediminis gen. nov. sp. nov., a new facultative anaerobic member of the class Deltaproteobacteria, and proposal of Lujinxingaceae fam. nov.</title>
        <authorList>
            <person name="Guo L.-Y."/>
            <person name="Li C.-M."/>
            <person name="Wang S."/>
            <person name="Du Z.-J."/>
        </authorList>
    </citation>
    <scope>NUCLEOTIDE SEQUENCE [LARGE SCALE GENOMIC DNA]</scope>
    <source>
        <strain evidence="2 3">FA350</strain>
    </source>
</reference>
<dbReference type="RefSeq" id="WP_111336941.1">
    <property type="nucleotide sequence ID" value="NZ_CP030032.1"/>
</dbReference>
<proteinExistence type="predicted"/>
<protein>
    <submittedName>
        <fullName evidence="2">Uncharacterized protein</fullName>
    </submittedName>
</protein>
<organism evidence="2 3">
    <name type="scientific">Bradymonas sediminis</name>
    <dbReference type="NCBI Taxonomy" id="1548548"/>
    <lineage>
        <taxon>Bacteria</taxon>
        <taxon>Deltaproteobacteria</taxon>
        <taxon>Bradymonadales</taxon>
        <taxon>Bradymonadaceae</taxon>
        <taxon>Bradymonas</taxon>
    </lineage>
</organism>
<name>A0A2Z4FPU4_9DELT</name>
<evidence type="ECO:0000313" key="2">
    <source>
        <dbReference type="EMBL" id="AWV91047.1"/>
    </source>
</evidence>
<evidence type="ECO:0000256" key="1">
    <source>
        <dbReference type="SAM" id="Coils"/>
    </source>
</evidence>
<accession>A0A2Z4FPU4</accession>
<sequence>MITHTLASSVDTQGGQLAGALNAVLFEGNPPDPLTMSAVIGAVIRVLQRDYAELNRLDQLVAKEKAQAEKKRVLRDQQIARVRQRVFSIRSLLEGSFGGEAIPAMGLGGRTPEGCDALITHGRNIQAQLEEGLSSYETLFGLERPNLGAMSAELGRDLDQLEAAVDAVRVEVRETEDAQAAHNRANEAWSRHYAPVAGILENLYRLAEMNAHADRLRPTSRRRAGLPEAADIEEGINVADMLAVSADIQAVESAISRAESR</sequence>
<feature type="coiled-coil region" evidence="1">
    <location>
        <begin position="151"/>
        <end position="178"/>
    </location>
</feature>
<dbReference type="AlphaFoldDB" id="A0A2Z4FPU4"/>
<keyword evidence="1" id="KW-0175">Coiled coil</keyword>